<protein>
    <submittedName>
        <fullName evidence="2">Nance-Horan syndrome protein</fullName>
    </submittedName>
</protein>
<feature type="region of interest" description="Disordered" evidence="1">
    <location>
        <begin position="1004"/>
        <end position="1024"/>
    </location>
</feature>
<name>A0AAD9B7S9_DISEL</name>
<dbReference type="PANTHER" id="PTHR23039">
    <property type="entry name" value="NANCE-HORAN SYNDROME PROTEIN"/>
    <property type="match status" value="1"/>
</dbReference>
<dbReference type="GO" id="GO:0030154">
    <property type="term" value="P:cell differentiation"/>
    <property type="evidence" value="ECO:0007669"/>
    <property type="project" value="TreeGrafter"/>
</dbReference>
<dbReference type="Pfam" id="PF15273">
    <property type="entry name" value="NHS"/>
    <property type="match status" value="1"/>
</dbReference>
<proteinExistence type="predicted"/>
<dbReference type="InterPro" id="IPR024845">
    <property type="entry name" value="NHS-like"/>
</dbReference>
<feature type="compositionally biased region" description="Polar residues" evidence="1">
    <location>
        <begin position="415"/>
        <end position="445"/>
    </location>
</feature>
<evidence type="ECO:0000313" key="3">
    <source>
        <dbReference type="Proteomes" id="UP001228049"/>
    </source>
</evidence>
<keyword evidence="3" id="KW-1185">Reference proteome</keyword>
<feature type="region of interest" description="Disordered" evidence="1">
    <location>
        <begin position="223"/>
        <end position="245"/>
    </location>
</feature>
<feature type="compositionally biased region" description="Polar residues" evidence="1">
    <location>
        <begin position="847"/>
        <end position="868"/>
    </location>
</feature>
<gene>
    <name evidence="2" type="ORF">KUDE01_001572</name>
</gene>
<feature type="compositionally biased region" description="Polar residues" evidence="1">
    <location>
        <begin position="679"/>
        <end position="707"/>
    </location>
</feature>
<feature type="compositionally biased region" description="Polar residues" evidence="1">
    <location>
        <begin position="511"/>
        <end position="521"/>
    </location>
</feature>
<dbReference type="EMBL" id="JASDAP010000029">
    <property type="protein sequence ID" value="KAK1876248.1"/>
    <property type="molecule type" value="Genomic_DNA"/>
</dbReference>
<feature type="region of interest" description="Disordered" evidence="1">
    <location>
        <begin position="609"/>
        <end position="715"/>
    </location>
</feature>
<feature type="compositionally biased region" description="Polar residues" evidence="1">
    <location>
        <begin position="546"/>
        <end position="563"/>
    </location>
</feature>
<dbReference type="PANTHER" id="PTHR23039:SF3">
    <property type="entry name" value="NHS-LIKE PROTEIN 1"/>
    <property type="match status" value="1"/>
</dbReference>
<feature type="compositionally biased region" description="Polar residues" evidence="1">
    <location>
        <begin position="638"/>
        <end position="654"/>
    </location>
</feature>
<reference evidence="2" key="1">
    <citation type="submission" date="2023-04" db="EMBL/GenBank/DDBJ databases">
        <title>Chromosome-level genome of Chaenocephalus aceratus.</title>
        <authorList>
            <person name="Park H."/>
        </authorList>
    </citation>
    <scope>NUCLEOTIDE SEQUENCE</scope>
    <source>
        <strain evidence="2">DE</strain>
        <tissue evidence="2">Muscle</tissue>
    </source>
</reference>
<accession>A0AAD9B7S9</accession>
<feature type="region of interest" description="Disordered" evidence="1">
    <location>
        <begin position="118"/>
        <end position="157"/>
    </location>
</feature>
<sequence length="1191" mass="127600">MISYVECLGGEGASPIGGGGAAARCWNGISDEDREELLPPKMAALQPKTEGSLRRRLLSAKLRQQQQDAILALNSGGGIVPSGADKKPPQQFCSPWFHRQPQEAHGKPVARYPVLTTRSRTGLCPPTPEPRPLYSLPAPRPSLSATEPPVREPEAPPQYRYRASRGRGFLCFKRGRSYETDATQATPLLQQVINVCVCVCVCLACNGLTQLGCSRPIGSQFDASSSAPHPRLNQSESSSARRGWKDKSRRMRSSFLNLFCQSCFSVCFKFSVWRRKSSAFSDDDEVFILNKRCPVTPLLNAHLPTPEERMRQQAGAVPADIVPINITGESFDRQASFRKVAPSTDWVLNRLLSRRTTVTGIPEDARTLDSQLVLPGQYSTVGRPASCEPPRHSGEEVKCPSRRIRAPRGRGMSSLMASLTSSPTSEVFSLPRQETTSSLNSEASGTSASCRTISASCRTISASCRTISASSSCCQELEGFPNAPAARVLPQYPSEWSYPSDTTLNDYQALSQSSSIQSRGTDWSGIGQEMRSVSGEGWSGDPLLSSGRSTPSDNTSERVASSITDSQISYLSPSSSIQSGFTQEMSSVFGDSWSGDPPWSSGRSIARSISLRKSKRPPPPPLRSDSLRQQSSKRRQSGFNCGTVTTFEPLTSPSEEVPPICLPHSPLLPPGSEEEGFNLNPQPNASLGIQRLASPSSGYSSQSNTPTPVLRKSPNLPPLVTAQALQGIKLRHVKRQECLLTSIMLADSANAKHELPSKEANLGSAVSANADAKLNNIVCNEATQKNPRSPKKPTVPKKPDLGVLGLMASPEARRRQVGLKRQSQLPPDSTPVHSPPNSSSPSPKHLAQTTERTTSPDKSVTPSSSPQRQKPPIVHKKPDLSPERIKQLITFGTQGESSKGNCAPQEVVGISQTMGASRIVETTRVRNTLNGNMGTLENCGTSGTLQTSRIYGHCDASGIMGLSETQSIKGATKTTLGSCSTSDTIVNSEIVDNSRARNTLNGNMGTLEDCGTPGPWGTSETSSTRGNKGIYSHCGALGSRIISENCGTVSTLGNHESWGNSDMCSSLGSISTSENRDTLGSFNNLGAMGISRTCGLSGVIGTAEYSGIKGAPNTINASMSYMANCGTSESRGTSETCSTLGTISTLENQDTLGTCGTSETFSNYLGGLWGKRSDFLPKRCLRPLDHQHETS</sequence>
<dbReference type="AlphaFoldDB" id="A0AAD9B7S9"/>
<feature type="region of interest" description="Disordered" evidence="1">
    <location>
        <begin position="781"/>
        <end position="883"/>
    </location>
</feature>
<evidence type="ECO:0000256" key="1">
    <source>
        <dbReference type="SAM" id="MobiDB-lite"/>
    </source>
</evidence>
<evidence type="ECO:0000313" key="2">
    <source>
        <dbReference type="EMBL" id="KAK1876248.1"/>
    </source>
</evidence>
<feature type="compositionally biased region" description="Low complexity" evidence="1">
    <location>
        <begin position="830"/>
        <end position="843"/>
    </location>
</feature>
<comment type="caution">
    <text evidence="2">The sequence shown here is derived from an EMBL/GenBank/DDBJ whole genome shotgun (WGS) entry which is preliminary data.</text>
</comment>
<feature type="region of interest" description="Disordered" evidence="1">
    <location>
        <begin position="410"/>
        <end position="445"/>
    </location>
</feature>
<feature type="compositionally biased region" description="Polar residues" evidence="1">
    <location>
        <begin position="223"/>
        <end position="240"/>
    </location>
</feature>
<organism evidence="2 3">
    <name type="scientific">Dissostichus eleginoides</name>
    <name type="common">Patagonian toothfish</name>
    <name type="synonym">Dissostichus amissus</name>
    <dbReference type="NCBI Taxonomy" id="100907"/>
    <lineage>
        <taxon>Eukaryota</taxon>
        <taxon>Metazoa</taxon>
        <taxon>Chordata</taxon>
        <taxon>Craniata</taxon>
        <taxon>Vertebrata</taxon>
        <taxon>Euteleostomi</taxon>
        <taxon>Actinopterygii</taxon>
        <taxon>Neopterygii</taxon>
        <taxon>Teleostei</taxon>
        <taxon>Neoteleostei</taxon>
        <taxon>Acanthomorphata</taxon>
        <taxon>Eupercaria</taxon>
        <taxon>Perciformes</taxon>
        <taxon>Notothenioidei</taxon>
        <taxon>Nototheniidae</taxon>
        <taxon>Dissostichus</taxon>
    </lineage>
</organism>
<feature type="region of interest" description="Disordered" evidence="1">
    <location>
        <begin position="511"/>
        <end position="563"/>
    </location>
</feature>
<dbReference type="Proteomes" id="UP001228049">
    <property type="component" value="Unassembled WGS sequence"/>
</dbReference>